<name>A0AAC9HME9_9PSEU</name>
<dbReference type="InterPro" id="IPR007863">
    <property type="entry name" value="Peptidase_M16_C"/>
</dbReference>
<feature type="domain" description="Peptidase M16 N-terminal" evidence="2">
    <location>
        <begin position="73"/>
        <end position="190"/>
    </location>
</feature>
<dbReference type="KEGG" id="ahm:TL08_04865"/>
<dbReference type="InterPro" id="IPR011765">
    <property type="entry name" value="Pept_M16_N"/>
</dbReference>
<dbReference type="EMBL" id="CP014859">
    <property type="protein sequence ID" value="AOS61803.1"/>
    <property type="molecule type" value="Genomic_DNA"/>
</dbReference>
<dbReference type="PANTHER" id="PTHR11851">
    <property type="entry name" value="METALLOPROTEASE"/>
    <property type="match status" value="1"/>
</dbReference>
<dbReference type="RefSeq" id="WP_069846902.1">
    <property type="nucleotide sequence ID" value="NZ_CP014859.1"/>
</dbReference>
<evidence type="ECO:0000256" key="1">
    <source>
        <dbReference type="SAM" id="MobiDB-lite"/>
    </source>
</evidence>
<evidence type="ECO:0000259" key="2">
    <source>
        <dbReference type="Pfam" id="PF00675"/>
    </source>
</evidence>
<reference evidence="5" key="1">
    <citation type="submission" date="2016-03" db="EMBL/GenBank/DDBJ databases">
        <title>Complete genome sequence of the type strain Actinoalloteichus hymeniacidonis DSM 45092.</title>
        <authorList>
            <person name="Schaffert L."/>
            <person name="Albersmeier A."/>
            <person name="Winkler A."/>
            <person name="Kalinowski J."/>
            <person name="Zotchev S."/>
            <person name="Ruckert C."/>
        </authorList>
    </citation>
    <scope>NUCLEOTIDE SEQUENCE [LARGE SCALE GENOMIC DNA]</scope>
    <source>
        <strain evidence="5">HPA177(T) (DSM 45092(T))</strain>
    </source>
</reference>
<keyword evidence="5" id="KW-1185">Reference proteome</keyword>
<proteinExistence type="predicted"/>
<dbReference type="InterPro" id="IPR011249">
    <property type="entry name" value="Metalloenz_LuxS/M16"/>
</dbReference>
<sequence length="460" mass="49313">MNTATSNATHRSAEEIGRTETGPRPLPELGVARLDDPPQRLDVVLANGLRLVAVRQATVPMVEMRMSIPFAGDSDEHSAVAELLATTMLTGTEQRDRILMDTDLAGVGADLHTIVDPERLRVSGSTLSSGLDTFLDVVSDALTSAAYRDAEVLGERDRLAERINVARSQPRVIAREALQRQRFGDHPYTREMPSSAEVLTVDPAVVRQLHRAAVVPNGSTLVLVGDIDLDKIVETVTKALAGWTSDRTASVLSPLPLVRGGDLLLVDRPGAVQSQIRLSAQAITRLDPRFPALQLANVVFGGYFSSRLVENIREDKGYTYSAHSSFEYTPQGAVLDIDADTASEVTAAAVLEMRYELGRIGVVPPTSEELESAREYLIGSLLISTASQGGLAGTLSALAAIDVPLDWLQRHPDRLREVTSEQVAVAAREFFAPTAFTGVVVGDAETLAAPLRALGGVALS</sequence>
<dbReference type="PANTHER" id="PTHR11851:SF224">
    <property type="entry name" value="PROCESSING PROTEASE"/>
    <property type="match status" value="1"/>
</dbReference>
<evidence type="ECO:0000259" key="3">
    <source>
        <dbReference type="Pfam" id="PF05193"/>
    </source>
</evidence>
<organism evidence="4 5">
    <name type="scientific">Actinoalloteichus hymeniacidonis</name>
    <dbReference type="NCBI Taxonomy" id="340345"/>
    <lineage>
        <taxon>Bacteria</taxon>
        <taxon>Bacillati</taxon>
        <taxon>Actinomycetota</taxon>
        <taxon>Actinomycetes</taxon>
        <taxon>Pseudonocardiales</taxon>
        <taxon>Pseudonocardiaceae</taxon>
        <taxon>Actinoalloteichus</taxon>
    </lineage>
</organism>
<evidence type="ECO:0000313" key="4">
    <source>
        <dbReference type="EMBL" id="AOS61803.1"/>
    </source>
</evidence>
<dbReference type="Gene3D" id="3.30.830.10">
    <property type="entry name" value="Metalloenzyme, LuxS/M16 peptidase-like"/>
    <property type="match status" value="2"/>
</dbReference>
<accession>A0AAC9HME9</accession>
<feature type="compositionally biased region" description="Polar residues" evidence="1">
    <location>
        <begin position="1"/>
        <end position="10"/>
    </location>
</feature>
<dbReference type="Pfam" id="PF00675">
    <property type="entry name" value="Peptidase_M16"/>
    <property type="match status" value="1"/>
</dbReference>
<dbReference type="SUPFAM" id="SSF63411">
    <property type="entry name" value="LuxS/MPP-like metallohydrolase"/>
    <property type="match status" value="2"/>
</dbReference>
<evidence type="ECO:0000313" key="5">
    <source>
        <dbReference type="Proteomes" id="UP000095210"/>
    </source>
</evidence>
<feature type="domain" description="Peptidase M16 C-terminal" evidence="3">
    <location>
        <begin position="201"/>
        <end position="376"/>
    </location>
</feature>
<dbReference type="Proteomes" id="UP000095210">
    <property type="component" value="Chromosome"/>
</dbReference>
<gene>
    <name evidence="4" type="ORF">TL08_04865</name>
</gene>
<dbReference type="GO" id="GO:0046872">
    <property type="term" value="F:metal ion binding"/>
    <property type="evidence" value="ECO:0007669"/>
    <property type="project" value="InterPro"/>
</dbReference>
<dbReference type="Pfam" id="PF05193">
    <property type="entry name" value="Peptidase_M16_C"/>
    <property type="match status" value="1"/>
</dbReference>
<dbReference type="InterPro" id="IPR050361">
    <property type="entry name" value="MPP/UQCRC_Complex"/>
</dbReference>
<protein>
    <submittedName>
        <fullName evidence="4">Zn-dependent peptidase</fullName>
    </submittedName>
</protein>
<feature type="region of interest" description="Disordered" evidence="1">
    <location>
        <begin position="1"/>
        <end position="33"/>
    </location>
</feature>
<dbReference type="AlphaFoldDB" id="A0AAC9HME9"/>